<feature type="transmembrane region" description="Helical" evidence="10">
    <location>
        <begin position="204"/>
        <end position="223"/>
    </location>
</feature>
<dbReference type="FunFam" id="2.70.70.10:FF:000001">
    <property type="entry name" value="PTS system glucose-specific IIA component"/>
    <property type="match status" value="1"/>
</dbReference>
<dbReference type="PROSITE" id="PS51093">
    <property type="entry name" value="PTS_EIIA_TYPE_1"/>
    <property type="match status" value="1"/>
</dbReference>
<keyword evidence="8 10" id="KW-1133">Transmembrane helix</keyword>
<dbReference type="GO" id="GO:0008982">
    <property type="term" value="F:protein-N(PI)-phosphohistidine-sugar phosphotransferase activity"/>
    <property type="evidence" value="ECO:0007669"/>
    <property type="project" value="InterPro"/>
</dbReference>
<feature type="transmembrane region" description="Helical" evidence="10">
    <location>
        <begin position="31"/>
        <end position="51"/>
    </location>
</feature>
<dbReference type="GO" id="GO:0090589">
    <property type="term" value="F:protein-phosphocysteine-trehalose phosphotransferase system transporter activity"/>
    <property type="evidence" value="ECO:0007669"/>
    <property type="project" value="TreeGrafter"/>
</dbReference>
<accession>A0A448AK46</accession>
<dbReference type="Pfam" id="PF02378">
    <property type="entry name" value="PTS_EIIC"/>
    <property type="match status" value="1"/>
</dbReference>
<gene>
    <name evidence="13" type="primary">bglF</name>
    <name evidence="13" type="ORF">NCTC10713_01722</name>
</gene>
<dbReference type="SUPFAM" id="SSF51261">
    <property type="entry name" value="Duplicated hybrid motif"/>
    <property type="match status" value="1"/>
</dbReference>
<organism evidence="13 14">
    <name type="scientific">Streptococcus anginosus</name>
    <dbReference type="NCBI Taxonomy" id="1328"/>
    <lineage>
        <taxon>Bacteria</taxon>
        <taxon>Bacillati</taxon>
        <taxon>Bacillota</taxon>
        <taxon>Bacilli</taxon>
        <taxon>Lactobacillales</taxon>
        <taxon>Streptococcaceae</taxon>
        <taxon>Streptococcus</taxon>
        <taxon>Streptococcus anginosus group</taxon>
    </lineage>
</organism>
<dbReference type="GO" id="GO:0009401">
    <property type="term" value="P:phosphoenolpyruvate-dependent sugar phosphotransferase system"/>
    <property type="evidence" value="ECO:0007669"/>
    <property type="project" value="UniProtKB-KW"/>
</dbReference>
<evidence type="ECO:0000313" key="14">
    <source>
        <dbReference type="Proteomes" id="UP000278419"/>
    </source>
</evidence>
<feature type="transmembrane region" description="Helical" evidence="10">
    <location>
        <begin position="105"/>
        <end position="130"/>
    </location>
</feature>
<evidence type="ECO:0000256" key="2">
    <source>
        <dbReference type="ARBA" id="ARBA00022448"/>
    </source>
</evidence>
<keyword evidence="7 10" id="KW-0812">Transmembrane</keyword>
<dbReference type="GO" id="GO:0015771">
    <property type="term" value="P:trehalose transport"/>
    <property type="evidence" value="ECO:0007669"/>
    <property type="project" value="TreeGrafter"/>
</dbReference>
<dbReference type="PANTHER" id="PTHR30175">
    <property type="entry name" value="PHOSPHOTRANSFERASE SYSTEM TRANSPORT PROTEIN"/>
    <property type="match status" value="1"/>
</dbReference>
<dbReference type="InterPro" id="IPR011055">
    <property type="entry name" value="Dup_hybrid_motif"/>
</dbReference>
<dbReference type="Pfam" id="PF00358">
    <property type="entry name" value="PTS_EIIA_1"/>
    <property type="match status" value="1"/>
</dbReference>
<evidence type="ECO:0000256" key="10">
    <source>
        <dbReference type="SAM" id="Phobius"/>
    </source>
</evidence>
<dbReference type="PANTHER" id="PTHR30175:SF1">
    <property type="entry name" value="PTS SYSTEM ARBUTIN-, CELLOBIOSE-, AND SALICIN-SPECIFIC EIIBC COMPONENT-RELATED"/>
    <property type="match status" value="1"/>
</dbReference>
<evidence type="ECO:0000256" key="4">
    <source>
        <dbReference type="ARBA" id="ARBA00022597"/>
    </source>
</evidence>
<evidence type="ECO:0000256" key="3">
    <source>
        <dbReference type="ARBA" id="ARBA00022475"/>
    </source>
</evidence>
<dbReference type="EMBL" id="LR134283">
    <property type="protein sequence ID" value="VED98716.1"/>
    <property type="molecule type" value="Genomic_DNA"/>
</dbReference>
<keyword evidence="5 13" id="KW-0808">Transferase</keyword>
<dbReference type="NCBIfam" id="TIGR00830">
    <property type="entry name" value="PTBA"/>
    <property type="match status" value="1"/>
</dbReference>
<evidence type="ECO:0000256" key="9">
    <source>
        <dbReference type="ARBA" id="ARBA00023136"/>
    </source>
</evidence>
<reference evidence="13 14" key="1">
    <citation type="submission" date="2018-12" db="EMBL/GenBank/DDBJ databases">
        <authorList>
            <consortium name="Pathogen Informatics"/>
        </authorList>
    </citation>
    <scope>NUCLEOTIDE SEQUENCE [LARGE SCALE GENOMIC DNA]</scope>
    <source>
        <strain evidence="13 14">NCTC10713</strain>
    </source>
</reference>
<evidence type="ECO:0000259" key="12">
    <source>
        <dbReference type="PROSITE" id="PS51103"/>
    </source>
</evidence>
<evidence type="ECO:0000256" key="6">
    <source>
        <dbReference type="ARBA" id="ARBA00022683"/>
    </source>
</evidence>
<proteinExistence type="predicted"/>
<dbReference type="Proteomes" id="UP000278419">
    <property type="component" value="Chromosome"/>
</dbReference>
<sequence>MSIAGILVHPNLIALFSGENTLHFFGIPFTAASYASSVLPIILGVWIQIYVEKLLKRIIPKILQTILVPLLTILLVSPIILAILGPLGTIIGNGIGSVFINFYLSYGWLAGVVFGALYPFLVITGMHVGFSPVMIQSLSKFGVDYLMGLTVASNSAQAGATLAVYTKTKNKEFKALAGTAALNAFIGITEPALYGVTSRLKKPLIAVSIGGAIGGGIAGFFKVQALGMGTGPIAGIPLFLGKTFLYFIISSLVASVVGFVLTYLLGFDDIPSESISETNNLEENEKLVTQILANQVISSPLTGEIIPLSDVPDPVFSSKVMGEGIAIRPSQGKVVSPFDGSVELVFETKHALGLRSLDGAEVMIHLGLDTVELKGAPFIVHVQAGQSIKKGDLLMEADLDAIQSAGKEIITPIIITNSHDFSDIKSLASGQISIGQDIIELSV</sequence>
<dbReference type="PROSITE" id="PS51103">
    <property type="entry name" value="PTS_EIIC_TYPE_1"/>
    <property type="match status" value="1"/>
</dbReference>
<feature type="domain" description="PTS EIIA type-1" evidence="11">
    <location>
        <begin position="313"/>
        <end position="417"/>
    </location>
</feature>
<dbReference type="GO" id="GO:0005886">
    <property type="term" value="C:plasma membrane"/>
    <property type="evidence" value="ECO:0007669"/>
    <property type="project" value="UniProtKB-SubCell"/>
</dbReference>
<evidence type="ECO:0000256" key="7">
    <source>
        <dbReference type="ARBA" id="ARBA00022692"/>
    </source>
</evidence>
<protein>
    <submittedName>
        <fullName evidence="13">Phosphotransferase system IIC component, glucose/maltose/N-acetylglucosamine-specific</fullName>
    </submittedName>
</protein>
<dbReference type="InterPro" id="IPR003352">
    <property type="entry name" value="PTS_EIIC"/>
</dbReference>
<evidence type="ECO:0000259" key="11">
    <source>
        <dbReference type="PROSITE" id="PS51093"/>
    </source>
</evidence>
<name>A0A448AK46_STRAP</name>
<comment type="subcellular location">
    <subcellularLocation>
        <location evidence="1">Cell membrane</location>
        <topology evidence="1">Multi-pass membrane protein</topology>
    </subcellularLocation>
</comment>
<dbReference type="GeneID" id="93964245"/>
<feature type="transmembrane region" description="Helical" evidence="10">
    <location>
        <begin position="243"/>
        <end position="265"/>
    </location>
</feature>
<keyword evidence="4" id="KW-0762">Sugar transport</keyword>
<evidence type="ECO:0000313" key="13">
    <source>
        <dbReference type="EMBL" id="VED98716.1"/>
    </source>
</evidence>
<keyword evidence="9 10" id="KW-0472">Membrane</keyword>
<dbReference type="AlphaFoldDB" id="A0A448AK46"/>
<dbReference type="InterPro" id="IPR013013">
    <property type="entry name" value="PTS_EIIC_1"/>
</dbReference>
<dbReference type="RefSeq" id="WP_003030593.1">
    <property type="nucleotide sequence ID" value="NZ_AP018548.1"/>
</dbReference>
<keyword evidence="2" id="KW-0813">Transport</keyword>
<keyword evidence="6" id="KW-0598">Phosphotransferase system</keyword>
<dbReference type="PROSITE" id="PS00371">
    <property type="entry name" value="PTS_EIIA_TYPE_1_HIS"/>
    <property type="match status" value="1"/>
</dbReference>
<dbReference type="InterPro" id="IPR050558">
    <property type="entry name" value="PTS_Sugar-Specific_Components"/>
</dbReference>
<dbReference type="InterPro" id="IPR001127">
    <property type="entry name" value="PTS_EIIA_1_perm"/>
</dbReference>
<feature type="domain" description="PTS EIIC type-1" evidence="12">
    <location>
        <begin position="1"/>
        <end position="281"/>
    </location>
</feature>
<evidence type="ECO:0000256" key="8">
    <source>
        <dbReference type="ARBA" id="ARBA00022989"/>
    </source>
</evidence>
<dbReference type="Gene3D" id="2.70.70.10">
    <property type="entry name" value="Glucose Permease (Domain IIA)"/>
    <property type="match status" value="1"/>
</dbReference>
<evidence type="ECO:0000256" key="1">
    <source>
        <dbReference type="ARBA" id="ARBA00004651"/>
    </source>
</evidence>
<evidence type="ECO:0000256" key="5">
    <source>
        <dbReference type="ARBA" id="ARBA00022679"/>
    </source>
</evidence>
<feature type="transmembrane region" description="Helical" evidence="10">
    <location>
        <begin position="63"/>
        <end position="85"/>
    </location>
</feature>
<keyword evidence="3" id="KW-1003">Cell membrane</keyword>